<sequence length="268" mass="30230">LEQLCWMHFKNITLGARPGEICIDFRVEYPATSQEAFQTSGIESFIRPEDVLRARRWTAPDQSHAARVMGVDMAWGGKSFTRLLDRQGRKLGGRVDITINSNDVMEVTGLIAREIQAHDIQMTFIDVTGGFGSGPLDRLTELGFGDRVRGIHFSQRALDPILFRNKRVEMGWALREWIKDSGGADIPDDDALHRHICAPTARRDSNQRWVFESKEKIFARLGFSPDGFDSAALTFAETVVRPTSEATSWRDGLQADYHRGGTNDWMTT</sequence>
<comment type="caution">
    <text evidence="1">The sequence shown here is derived from an EMBL/GenBank/DDBJ whole genome shotgun (WGS) entry which is preliminary data.</text>
</comment>
<organism evidence="1">
    <name type="scientific">marine sediment metagenome</name>
    <dbReference type="NCBI Taxonomy" id="412755"/>
    <lineage>
        <taxon>unclassified sequences</taxon>
        <taxon>metagenomes</taxon>
        <taxon>ecological metagenomes</taxon>
    </lineage>
</organism>
<evidence type="ECO:0008006" key="2">
    <source>
        <dbReference type="Google" id="ProtNLM"/>
    </source>
</evidence>
<name>A0A0F9INR9_9ZZZZ</name>
<feature type="non-terminal residue" evidence="1">
    <location>
        <position position="1"/>
    </location>
</feature>
<reference evidence="1" key="1">
    <citation type="journal article" date="2015" name="Nature">
        <title>Complex archaea that bridge the gap between prokaryotes and eukaryotes.</title>
        <authorList>
            <person name="Spang A."/>
            <person name="Saw J.H."/>
            <person name="Jorgensen S.L."/>
            <person name="Zaremba-Niedzwiedzka K."/>
            <person name="Martijn J."/>
            <person name="Lind A.E."/>
            <person name="van Eijk R."/>
            <person name="Schleper C."/>
            <person name="Guy L."/>
            <person name="Ettema T.J."/>
        </authorList>
    </citation>
    <scope>NUCLEOTIDE SEQUENCE</scope>
</reference>
<accession>A0A0F9INR9</accession>
<dbReference type="EMBL" id="LAZR01020442">
    <property type="protein sequence ID" value="KKL88867.1"/>
    <property type="molecule type" value="Genomic_DNA"/>
</dbReference>
<protein>
    <recommendedName>
        <fullName evidence="2">Terminase large subunit gp17-like C-terminal domain-containing protein</fullName>
    </recommendedName>
</protein>
<dbReference type="AlphaFoldDB" id="A0A0F9INR9"/>
<dbReference type="Gene3D" id="3.30.420.240">
    <property type="match status" value="1"/>
</dbReference>
<proteinExistence type="predicted"/>
<evidence type="ECO:0000313" key="1">
    <source>
        <dbReference type="EMBL" id="KKL88867.1"/>
    </source>
</evidence>
<gene>
    <name evidence="1" type="ORF">LCGC14_1920390</name>
</gene>